<evidence type="ECO:0000256" key="4">
    <source>
        <dbReference type="ARBA" id="ARBA00022833"/>
    </source>
</evidence>
<dbReference type="InterPro" id="IPR013087">
    <property type="entry name" value="Znf_C2H2_type"/>
</dbReference>
<evidence type="ECO:0000256" key="5">
    <source>
        <dbReference type="PROSITE-ProRule" id="PRU00042"/>
    </source>
</evidence>
<feature type="domain" description="C2H2-type" evidence="6">
    <location>
        <begin position="14"/>
        <end position="41"/>
    </location>
</feature>
<evidence type="ECO:0000256" key="3">
    <source>
        <dbReference type="ARBA" id="ARBA00022771"/>
    </source>
</evidence>
<dbReference type="PROSITE" id="PS50157">
    <property type="entry name" value="ZINC_FINGER_C2H2_2"/>
    <property type="match status" value="3"/>
</dbReference>
<keyword evidence="4" id="KW-0862">Zinc</keyword>
<dbReference type="SUPFAM" id="SSF57667">
    <property type="entry name" value="beta-beta-alpha zinc fingers"/>
    <property type="match status" value="2"/>
</dbReference>
<dbReference type="EMBL" id="BTRK01000002">
    <property type="protein sequence ID" value="GMR34829.1"/>
    <property type="molecule type" value="Genomic_DNA"/>
</dbReference>
<dbReference type="FunFam" id="3.30.160.60:FF:000446">
    <property type="entry name" value="Zinc finger protein"/>
    <property type="match status" value="1"/>
</dbReference>
<comment type="caution">
    <text evidence="7">The sequence shown here is derived from an EMBL/GenBank/DDBJ whole genome shotgun (WGS) entry which is preliminary data.</text>
</comment>
<feature type="non-terminal residue" evidence="7">
    <location>
        <position position="163"/>
    </location>
</feature>
<keyword evidence="2" id="KW-0677">Repeat</keyword>
<organism evidence="7 8">
    <name type="scientific">Pristionchus mayeri</name>
    <dbReference type="NCBI Taxonomy" id="1317129"/>
    <lineage>
        <taxon>Eukaryota</taxon>
        <taxon>Metazoa</taxon>
        <taxon>Ecdysozoa</taxon>
        <taxon>Nematoda</taxon>
        <taxon>Chromadorea</taxon>
        <taxon>Rhabditida</taxon>
        <taxon>Rhabditina</taxon>
        <taxon>Diplogasteromorpha</taxon>
        <taxon>Diplogasteroidea</taxon>
        <taxon>Neodiplogasteridae</taxon>
        <taxon>Pristionchus</taxon>
    </lineage>
</organism>
<dbReference type="InterPro" id="IPR036236">
    <property type="entry name" value="Znf_C2H2_sf"/>
</dbReference>
<dbReference type="Proteomes" id="UP001328107">
    <property type="component" value="Unassembled WGS sequence"/>
</dbReference>
<dbReference type="GO" id="GO:0000122">
    <property type="term" value="P:negative regulation of transcription by RNA polymerase II"/>
    <property type="evidence" value="ECO:0007669"/>
    <property type="project" value="UniProtKB-ARBA"/>
</dbReference>
<evidence type="ECO:0000256" key="2">
    <source>
        <dbReference type="ARBA" id="ARBA00022737"/>
    </source>
</evidence>
<accession>A0AAN4Z807</accession>
<dbReference type="GO" id="GO:0005634">
    <property type="term" value="C:nucleus"/>
    <property type="evidence" value="ECO:0007669"/>
    <property type="project" value="UniProtKB-ARBA"/>
</dbReference>
<dbReference type="GO" id="GO:0008270">
    <property type="term" value="F:zinc ion binding"/>
    <property type="evidence" value="ECO:0007669"/>
    <property type="project" value="UniProtKB-KW"/>
</dbReference>
<feature type="domain" description="C2H2-type" evidence="6">
    <location>
        <begin position="42"/>
        <end position="65"/>
    </location>
</feature>
<reference evidence="8" key="1">
    <citation type="submission" date="2022-10" db="EMBL/GenBank/DDBJ databases">
        <title>Genome assembly of Pristionchus species.</title>
        <authorList>
            <person name="Yoshida K."/>
            <person name="Sommer R.J."/>
        </authorList>
    </citation>
    <scope>NUCLEOTIDE SEQUENCE [LARGE SCALE GENOMIC DNA]</scope>
    <source>
        <strain evidence="8">RS5460</strain>
    </source>
</reference>
<dbReference type="SMART" id="SM00355">
    <property type="entry name" value="ZnF_C2H2"/>
    <property type="match status" value="4"/>
</dbReference>
<name>A0AAN4Z807_9BILA</name>
<evidence type="ECO:0000313" key="8">
    <source>
        <dbReference type="Proteomes" id="UP001328107"/>
    </source>
</evidence>
<keyword evidence="3 5" id="KW-0863">Zinc-finger</keyword>
<dbReference type="PROSITE" id="PS00028">
    <property type="entry name" value="ZINC_FINGER_C2H2_1"/>
    <property type="match status" value="2"/>
</dbReference>
<evidence type="ECO:0000313" key="7">
    <source>
        <dbReference type="EMBL" id="GMR34829.1"/>
    </source>
</evidence>
<evidence type="ECO:0000259" key="6">
    <source>
        <dbReference type="PROSITE" id="PS50157"/>
    </source>
</evidence>
<feature type="domain" description="C2H2-type" evidence="6">
    <location>
        <begin position="126"/>
        <end position="153"/>
    </location>
</feature>
<keyword evidence="1" id="KW-0479">Metal-binding</keyword>
<evidence type="ECO:0000256" key="1">
    <source>
        <dbReference type="ARBA" id="ARBA00022723"/>
    </source>
</evidence>
<feature type="non-terminal residue" evidence="7">
    <location>
        <position position="1"/>
    </location>
</feature>
<protein>
    <recommendedName>
        <fullName evidence="6">C2H2-type domain-containing protein</fullName>
    </recommendedName>
</protein>
<keyword evidence="8" id="KW-1185">Reference proteome</keyword>
<dbReference type="Gene3D" id="3.30.160.60">
    <property type="entry name" value="Classic Zinc Finger"/>
    <property type="match status" value="2"/>
</dbReference>
<dbReference type="PANTHER" id="PTHR24379">
    <property type="entry name" value="KRAB AND ZINC FINGER DOMAIN-CONTAINING"/>
    <property type="match status" value="1"/>
</dbReference>
<proteinExistence type="predicted"/>
<dbReference type="PANTHER" id="PTHR24379:SF121">
    <property type="entry name" value="C2H2-TYPE DOMAIN-CONTAINING PROTEIN"/>
    <property type="match status" value="1"/>
</dbReference>
<gene>
    <name evidence="7" type="ORF">PMAYCL1PPCAC_05024</name>
</gene>
<dbReference type="Pfam" id="PF00096">
    <property type="entry name" value="zf-C2H2"/>
    <property type="match status" value="2"/>
</dbReference>
<dbReference type="AlphaFoldDB" id="A0AAN4Z807"/>
<sequence>FMPKKNLKLADKSFVCKKCDMKLLSQTNLNRHMKTHSNSTRYKCSSCEESFRNSSDHNRHVYRLHHMQVICHASATSRPVDQYSPMGGIISSDGDRPFTCHYCNIIFRTNGKRASHIRQIHNIQPHACHTCGMDFYLMSGLKDHLLKNKGHRALGLDTMSAKD</sequence>